<evidence type="ECO:0000313" key="1">
    <source>
        <dbReference type="EMBL" id="KAK0458624.1"/>
    </source>
</evidence>
<proteinExistence type="predicted"/>
<organism evidence="1 2">
    <name type="scientific">Armillaria tabescens</name>
    <name type="common">Ringless honey mushroom</name>
    <name type="synonym">Agaricus tabescens</name>
    <dbReference type="NCBI Taxonomy" id="1929756"/>
    <lineage>
        <taxon>Eukaryota</taxon>
        <taxon>Fungi</taxon>
        <taxon>Dikarya</taxon>
        <taxon>Basidiomycota</taxon>
        <taxon>Agaricomycotina</taxon>
        <taxon>Agaricomycetes</taxon>
        <taxon>Agaricomycetidae</taxon>
        <taxon>Agaricales</taxon>
        <taxon>Marasmiineae</taxon>
        <taxon>Physalacriaceae</taxon>
        <taxon>Desarmillaria</taxon>
    </lineage>
</organism>
<dbReference type="AlphaFoldDB" id="A0AA39KCH5"/>
<name>A0AA39KCH5_ARMTA</name>
<reference evidence="1" key="1">
    <citation type="submission" date="2023-06" db="EMBL/GenBank/DDBJ databases">
        <authorList>
            <consortium name="Lawrence Berkeley National Laboratory"/>
            <person name="Ahrendt S."/>
            <person name="Sahu N."/>
            <person name="Indic B."/>
            <person name="Wong-Bajracharya J."/>
            <person name="Merenyi Z."/>
            <person name="Ke H.-M."/>
            <person name="Monk M."/>
            <person name="Kocsube S."/>
            <person name="Drula E."/>
            <person name="Lipzen A."/>
            <person name="Balint B."/>
            <person name="Henrissat B."/>
            <person name="Andreopoulos B."/>
            <person name="Martin F.M."/>
            <person name="Harder C.B."/>
            <person name="Rigling D."/>
            <person name="Ford K.L."/>
            <person name="Foster G.D."/>
            <person name="Pangilinan J."/>
            <person name="Papanicolaou A."/>
            <person name="Barry K."/>
            <person name="LaButti K."/>
            <person name="Viragh M."/>
            <person name="Koriabine M."/>
            <person name="Yan M."/>
            <person name="Riley R."/>
            <person name="Champramary S."/>
            <person name="Plett K.L."/>
            <person name="Tsai I.J."/>
            <person name="Slot J."/>
            <person name="Sipos G."/>
            <person name="Plett J."/>
            <person name="Nagy L.G."/>
            <person name="Grigoriev I.V."/>
        </authorList>
    </citation>
    <scope>NUCLEOTIDE SEQUENCE</scope>
    <source>
        <strain evidence="1">CCBAS 213</strain>
    </source>
</reference>
<keyword evidence="2" id="KW-1185">Reference proteome</keyword>
<evidence type="ECO:0000313" key="2">
    <source>
        <dbReference type="Proteomes" id="UP001175211"/>
    </source>
</evidence>
<dbReference type="RefSeq" id="XP_060330894.1">
    <property type="nucleotide sequence ID" value="XM_060481870.1"/>
</dbReference>
<protein>
    <submittedName>
        <fullName evidence="1">Uncharacterized protein</fullName>
    </submittedName>
</protein>
<sequence>MRTSFPLLWSIPCLANERMTLPSLLTHSQTRRQYDMPRFHAMHVEASTLSRLTRTTIPFSPNLGLSATYASPRSLAETVSAALAIRAESAMGADSSVRFTLFLRFYCMLDSGLQCLIFALKYKS</sequence>
<comment type="caution">
    <text evidence="1">The sequence shown here is derived from an EMBL/GenBank/DDBJ whole genome shotgun (WGS) entry which is preliminary data.</text>
</comment>
<dbReference type="EMBL" id="JAUEPS010000017">
    <property type="protein sequence ID" value="KAK0458624.1"/>
    <property type="molecule type" value="Genomic_DNA"/>
</dbReference>
<accession>A0AA39KCH5</accession>
<dbReference type="GeneID" id="85365418"/>
<dbReference type="Proteomes" id="UP001175211">
    <property type="component" value="Unassembled WGS sequence"/>
</dbReference>
<gene>
    <name evidence="1" type="ORF">EV420DRAFT_368095</name>
</gene>